<evidence type="ECO:0000313" key="2">
    <source>
        <dbReference type="EMBL" id="MDC7683186.1"/>
    </source>
</evidence>
<comment type="caution">
    <text evidence="2">The sequence shown here is derived from an EMBL/GenBank/DDBJ whole genome shotgun (WGS) entry which is preliminary data.</text>
</comment>
<evidence type="ECO:0000313" key="3">
    <source>
        <dbReference type="Proteomes" id="UP001214854"/>
    </source>
</evidence>
<reference evidence="2 3" key="1">
    <citation type="submission" date="2023-01" db="EMBL/GenBank/DDBJ databases">
        <title>Novel species of the genus Asticcacaulis isolated from rivers.</title>
        <authorList>
            <person name="Lu H."/>
        </authorList>
    </citation>
    <scope>NUCLEOTIDE SEQUENCE [LARGE SCALE GENOMIC DNA]</scope>
    <source>
        <strain evidence="2 3">BYS171W</strain>
    </source>
</reference>
<dbReference type="InterPro" id="IPR025557">
    <property type="entry name" value="DUF4282"/>
</dbReference>
<dbReference type="EMBL" id="JAQQKX010000005">
    <property type="protein sequence ID" value="MDC7683186.1"/>
    <property type="molecule type" value="Genomic_DNA"/>
</dbReference>
<name>A0ABT5HSZ5_9CAUL</name>
<accession>A0ABT5HSZ5</accession>
<organism evidence="2 3">
    <name type="scientific">Asticcacaulis aquaticus</name>
    <dbReference type="NCBI Taxonomy" id="2984212"/>
    <lineage>
        <taxon>Bacteria</taxon>
        <taxon>Pseudomonadati</taxon>
        <taxon>Pseudomonadota</taxon>
        <taxon>Alphaproteobacteria</taxon>
        <taxon>Caulobacterales</taxon>
        <taxon>Caulobacteraceae</taxon>
        <taxon>Asticcacaulis</taxon>
    </lineage>
</organism>
<dbReference type="RefSeq" id="WP_272747663.1">
    <property type="nucleotide sequence ID" value="NZ_JAQQKX010000005.1"/>
</dbReference>
<keyword evidence="1" id="KW-0812">Transmembrane</keyword>
<sequence>MGGLIKTAFGSSKPKDIFHGILTFDRLLTKPVIHLIYWAGLALLVLGLFAVVGGTFGIAFKEEMPWGLFLALPFLIGGLVFLLAALLLWRSFCELYVALFRIAEDLRFLRTAAEQGQGALAPAPVAANPTFQTPAPDTTGTHLSADDAKVGDALDNPFFPGRRIVD</sequence>
<feature type="transmembrane region" description="Helical" evidence="1">
    <location>
        <begin position="66"/>
        <end position="89"/>
    </location>
</feature>
<dbReference type="Pfam" id="PF14110">
    <property type="entry name" value="DUF4282"/>
    <property type="match status" value="1"/>
</dbReference>
<evidence type="ECO:0000256" key="1">
    <source>
        <dbReference type="SAM" id="Phobius"/>
    </source>
</evidence>
<keyword evidence="1" id="KW-1133">Transmembrane helix</keyword>
<gene>
    <name evidence="2" type="ORF">PQU92_07850</name>
</gene>
<keyword evidence="1" id="KW-0472">Membrane</keyword>
<feature type="transmembrane region" description="Helical" evidence="1">
    <location>
        <begin position="35"/>
        <end position="60"/>
    </location>
</feature>
<keyword evidence="3" id="KW-1185">Reference proteome</keyword>
<protein>
    <submittedName>
        <fullName evidence="2">DUF4282 domain-containing protein</fullName>
    </submittedName>
</protein>
<proteinExistence type="predicted"/>
<dbReference type="Proteomes" id="UP001214854">
    <property type="component" value="Unassembled WGS sequence"/>
</dbReference>